<evidence type="ECO:0000313" key="9">
    <source>
        <dbReference type="EMBL" id="ABM29276.1"/>
    </source>
</evidence>
<dbReference type="EC" id="3.4.21.89" evidence="3 7"/>
<proteinExistence type="inferred from homology"/>
<dbReference type="InterPro" id="IPR000223">
    <property type="entry name" value="Pept_S26A_signal_pept_1"/>
</dbReference>
<dbReference type="SMR" id="A0A0H3AAA3"/>
<organism evidence="9 10">
    <name type="scientific">Nitratidesulfovibrio vulgaris (strain DP4)</name>
    <name type="common">Desulfovibrio vulgaris</name>
    <dbReference type="NCBI Taxonomy" id="391774"/>
    <lineage>
        <taxon>Bacteria</taxon>
        <taxon>Pseudomonadati</taxon>
        <taxon>Thermodesulfobacteriota</taxon>
        <taxon>Desulfovibrionia</taxon>
        <taxon>Desulfovibrionales</taxon>
        <taxon>Desulfovibrionaceae</taxon>
        <taxon>Nitratidesulfovibrio</taxon>
    </lineage>
</organism>
<dbReference type="PANTHER" id="PTHR43390:SF1">
    <property type="entry name" value="CHLOROPLAST PROCESSING PEPTIDASE"/>
    <property type="match status" value="1"/>
</dbReference>
<protein>
    <recommendedName>
        <fullName evidence="4 7">Signal peptidase I</fullName>
        <ecNumber evidence="3 7">3.4.21.89</ecNumber>
    </recommendedName>
</protein>
<dbReference type="Proteomes" id="UP000009173">
    <property type="component" value="Chromosome"/>
</dbReference>
<feature type="active site" evidence="6">
    <location>
        <position position="93"/>
    </location>
</feature>
<dbReference type="SUPFAM" id="SSF51306">
    <property type="entry name" value="LexA/Signal peptidase"/>
    <property type="match status" value="1"/>
</dbReference>
<evidence type="ECO:0000256" key="1">
    <source>
        <dbReference type="ARBA" id="ARBA00000677"/>
    </source>
</evidence>
<feature type="domain" description="Peptidase S26" evidence="8">
    <location>
        <begin position="8"/>
        <end position="181"/>
    </location>
</feature>
<dbReference type="EMBL" id="CP000527">
    <property type="protein sequence ID" value="ABM29276.1"/>
    <property type="molecule type" value="Genomic_DNA"/>
</dbReference>
<comment type="catalytic activity">
    <reaction evidence="1 7">
        <text>Cleavage of hydrophobic, N-terminal signal or leader sequences from secreted and periplasmic proteins.</text>
        <dbReference type="EC" id="3.4.21.89"/>
    </reaction>
</comment>
<dbReference type="InterPro" id="IPR019533">
    <property type="entry name" value="Peptidase_S26"/>
</dbReference>
<dbReference type="Pfam" id="PF10502">
    <property type="entry name" value="Peptidase_S26"/>
    <property type="match status" value="1"/>
</dbReference>
<dbReference type="InterPro" id="IPR019757">
    <property type="entry name" value="Pept_S26A_signal_pept_1_Lys-AS"/>
</dbReference>
<gene>
    <name evidence="9" type="ordered locus">Dvul_2260</name>
</gene>
<dbReference type="NCBIfam" id="TIGR02227">
    <property type="entry name" value="sigpep_I_bact"/>
    <property type="match status" value="1"/>
</dbReference>
<dbReference type="Gene3D" id="2.10.109.10">
    <property type="entry name" value="Umud Fragment, subunit A"/>
    <property type="match status" value="1"/>
</dbReference>
<evidence type="ECO:0000256" key="4">
    <source>
        <dbReference type="ARBA" id="ARBA00019232"/>
    </source>
</evidence>
<feature type="active site" evidence="6">
    <location>
        <position position="38"/>
    </location>
</feature>
<evidence type="ECO:0000256" key="7">
    <source>
        <dbReference type="RuleBase" id="RU362042"/>
    </source>
</evidence>
<reference evidence="10" key="1">
    <citation type="journal article" date="2009" name="Environ. Microbiol.">
        <title>Contribution of mobile genetic elements to Desulfovibrio vulgaris genome plasticity.</title>
        <authorList>
            <person name="Walker C.B."/>
            <person name="Stolyar S."/>
            <person name="Chivian D."/>
            <person name="Pinel N."/>
            <person name="Gabster J.A."/>
            <person name="Dehal P.S."/>
            <person name="He Z."/>
            <person name="Yang Z.K."/>
            <person name="Yen H.C."/>
            <person name="Zhou J."/>
            <person name="Wall J.D."/>
            <person name="Hazen T.C."/>
            <person name="Arkin A.P."/>
            <person name="Stahl D.A."/>
        </authorList>
    </citation>
    <scope>NUCLEOTIDE SEQUENCE [LARGE SCALE GENOMIC DNA]</scope>
    <source>
        <strain evidence="10">DP4</strain>
    </source>
</reference>
<comment type="subcellular location">
    <subcellularLocation>
        <location evidence="7">Membrane</location>
        <topology evidence="7">Single-pass type II membrane protein</topology>
    </subcellularLocation>
</comment>
<comment type="similarity">
    <text evidence="2 7">Belongs to the peptidase S26 family.</text>
</comment>
<dbReference type="PRINTS" id="PR00727">
    <property type="entry name" value="LEADERPTASE"/>
</dbReference>
<evidence type="ECO:0000256" key="3">
    <source>
        <dbReference type="ARBA" id="ARBA00013208"/>
    </source>
</evidence>
<evidence type="ECO:0000256" key="5">
    <source>
        <dbReference type="ARBA" id="ARBA00022801"/>
    </source>
</evidence>
<evidence type="ECO:0000256" key="6">
    <source>
        <dbReference type="PIRSR" id="PIRSR600223-1"/>
    </source>
</evidence>
<evidence type="ECO:0000259" key="8">
    <source>
        <dbReference type="Pfam" id="PF10502"/>
    </source>
</evidence>
<name>A0A0H3AAA3_NITV4</name>
<dbReference type="CDD" id="cd06530">
    <property type="entry name" value="S26_SPase_I"/>
    <property type="match status" value="1"/>
</dbReference>
<accession>A0A0H3AAA3</accession>
<dbReference type="GO" id="GO:0004252">
    <property type="term" value="F:serine-type endopeptidase activity"/>
    <property type="evidence" value="ECO:0007669"/>
    <property type="project" value="InterPro"/>
</dbReference>
<keyword evidence="5 7" id="KW-0378">Hydrolase</keyword>
<dbReference type="GO" id="GO:0016020">
    <property type="term" value="C:membrane"/>
    <property type="evidence" value="ECO:0007669"/>
    <property type="project" value="UniProtKB-SubCell"/>
</dbReference>
<dbReference type="KEGG" id="dvl:Dvul_2260"/>
<dbReference type="AlphaFoldDB" id="A0A0H3AAA3"/>
<dbReference type="PROSITE" id="PS00760">
    <property type="entry name" value="SPASE_I_2"/>
    <property type="match status" value="1"/>
</dbReference>
<dbReference type="GO" id="GO:0009003">
    <property type="term" value="F:signal peptidase activity"/>
    <property type="evidence" value="ECO:0007669"/>
    <property type="project" value="UniProtKB-EC"/>
</dbReference>
<keyword evidence="7" id="KW-0645">Protease</keyword>
<dbReference type="HOGENOM" id="CLU_028723_1_3_7"/>
<dbReference type="GO" id="GO:0006465">
    <property type="term" value="P:signal peptide processing"/>
    <property type="evidence" value="ECO:0007669"/>
    <property type="project" value="InterPro"/>
</dbReference>
<sequence length="199" mass="22969">MAQKNLLLEYIEALLVAFVLAMFIRTFVVQAYKIPSGSMLETLQIGDHLLVNKFLYGVKIPFTHEYMIKGKDPKRGDIIVFEYPNNPSIDYIKRIVGVPGDVIEVRDKQLYRNGEKVEESYIRHSEGDVVQPGVRDNYGPVTVPEGKYFAMGDNRDDSQDSRFWGFVDRTAIHGRAWIIYWSWEGLGNVRWERVGNVLH</sequence>
<dbReference type="InterPro" id="IPR036286">
    <property type="entry name" value="LexA/Signal_pep-like_sf"/>
</dbReference>
<dbReference type="PANTHER" id="PTHR43390">
    <property type="entry name" value="SIGNAL PEPTIDASE I"/>
    <property type="match status" value="1"/>
</dbReference>
<evidence type="ECO:0000313" key="10">
    <source>
        <dbReference type="Proteomes" id="UP000009173"/>
    </source>
</evidence>
<dbReference type="RefSeq" id="WP_010938005.1">
    <property type="nucleotide sequence ID" value="NC_008751.1"/>
</dbReference>
<evidence type="ECO:0000256" key="2">
    <source>
        <dbReference type="ARBA" id="ARBA00009370"/>
    </source>
</evidence>